<feature type="region of interest" description="Disordered" evidence="1">
    <location>
        <begin position="1"/>
        <end position="70"/>
    </location>
</feature>
<proteinExistence type="predicted"/>
<evidence type="ECO:0000313" key="3">
    <source>
        <dbReference type="EMBL" id="SDO37269.1"/>
    </source>
</evidence>
<organism evidence="2 4">
    <name type="scientific">Pseudomonas extremorientalis</name>
    <dbReference type="NCBI Taxonomy" id="169669"/>
    <lineage>
        <taxon>Bacteria</taxon>
        <taxon>Pseudomonadati</taxon>
        <taxon>Pseudomonadota</taxon>
        <taxon>Gammaproteobacteria</taxon>
        <taxon>Pseudomonadales</taxon>
        <taxon>Pseudomonadaceae</taxon>
        <taxon>Pseudomonas</taxon>
    </lineage>
</organism>
<accession>A0A1H0J1G1</accession>
<evidence type="ECO:0000313" key="2">
    <source>
        <dbReference type="EMBL" id="OIN12609.1"/>
    </source>
</evidence>
<gene>
    <name evidence="2" type="ORF">BFN10_02690</name>
    <name evidence="3" type="ORF">SAMN04490184_0399</name>
</gene>
<dbReference type="Proteomes" id="UP000182654">
    <property type="component" value="Chromosome I"/>
</dbReference>
<feature type="compositionally biased region" description="Basic and acidic residues" evidence="1">
    <location>
        <begin position="30"/>
        <end position="61"/>
    </location>
</feature>
<evidence type="ECO:0000313" key="5">
    <source>
        <dbReference type="Proteomes" id="UP000182654"/>
    </source>
</evidence>
<dbReference type="EMBL" id="LT629708">
    <property type="protein sequence ID" value="SDO37269.1"/>
    <property type="molecule type" value="Genomic_DNA"/>
</dbReference>
<sequence length="70" mass="7446">MSTSKDPQLDNRNDPAIDGGEPAPGTAADAPKDPVPAKDPKARENDYSPDFKPEREPKPETDADIDTQGG</sequence>
<dbReference type="EMBL" id="MDGK01000011">
    <property type="protein sequence ID" value="OIN12609.1"/>
    <property type="molecule type" value="Genomic_DNA"/>
</dbReference>
<protein>
    <submittedName>
        <fullName evidence="2">Uncharacterized protein</fullName>
    </submittedName>
</protein>
<evidence type="ECO:0000313" key="4">
    <source>
        <dbReference type="Proteomes" id="UP000181686"/>
    </source>
</evidence>
<keyword evidence="5" id="KW-1185">Reference proteome</keyword>
<evidence type="ECO:0000256" key="1">
    <source>
        <dbReference type="SAM" id="MobiDB-lite"/>
    </source>
</evidence>
<dbReference type="RefSeq" id="WP_071488344.1">
    <property type="nucleotide sequence ID" value="NZ_CP117459.1"/>
</dbReference>
<dbReference type="AlphaFoldDB" id="A0A1H0J1G1"/>
<dbReference type="Proteomes" id="UP000181686">
    <property type="component" value="Unassembled WGS sequence"/>
</dbReference>
<name>A0A1H0J1G1_9PSED</name>
<reference evidence="3 5" key="2">
    <citation type="submission" date="2016-10" db="EMBL/GenBank/DDBJ databases">
        <authorList>
            <person name="Varghese N."/>
            <person name="Submissions S."/>
        </authorList>
    </citation>
    <scope>NUCLEOTIDE SEQUENCE [LARGE SCALE GENOMIC DNA]</scope>
    <source>
        <strain evidence="3 5">BS2774</strain>
    </source>
</reference>
<reference evidence="2 4" key="1">
    <citation type="submission" date="2016-08" db="EMBL/GenBank/DDBJ databases">
        <title>Draft genome sequence of the type strain of Pseudomonas extremorientalis LMG 19695T isolated from drinking water reservoir.</title>
        <authorList>
            <person name="Tambong J.T."/>
        </authorList>
    </citation>
    <scope>NUCLEOTIDE SEQUENCE [LARGE SCALE GENOMIC DNA]</scope>
    <source>
        <strain evidence="2 4">LMG 19695</strain>
    </source>
</reference>